<dbReference type="InterPro" id="IPR026001">
    <property type="entry name" value="Abi-like_C"/>
</dbReference>
<reference evidence="3" key="2">
    <citation type="submission" date="2014-11" db="EMBL/GenBank/DDBJ databases">
        <title>Draft genome sequence of Hydrogenophaga intermedia S1.</title>
        <authorList>
            <person name="Gan H.M."/>
            <person name="Chew T.H."/>
            <person name="Stolz A."/>
        </authorList>
    </citation>
    <scope>NUCLEOTIDE SEQUENCE [LARGE SCALE GENOMIC DNA]</scope>
    <source>
        <strain evidence="3">S1</strain>
    </source>
</reference>
<accession>A0A1L1PFQ4</accession>
<dbReference type="EMBL" id="CCAE010000021">
    <property type="protein sequence ID" value="CDN88310.1"/>
    <property type="molecule type" value="Genomic_DNA"/>
</dbReference>
<proteinExistence type="predicted"/>
<organism evidence="2 3">
    <name type="scientific">Hydrogenophaga intermedia</name>
    <dbReference type="NCBI Taxonomy" id="65786"/>
    <lineage>
        <taxon>Bacteria</taxon>
        <taxon>Pseudomonadati</taxon>
        <taxon>Pseudomonadota</taxon>
        <taxon>Betaproteobacteria</taxon>
        <taxon>Burkholderiales</taxon>
        <taxon>Comamonadaceae</taxon>
        <taxon>Hydrogenophaga</taxon>
    </lineage>
</organism>
<dbReference type="AlphaFoldDB" id="A0A1L1PFQ4"/>
<evidence type="ECO:0000313" key="3">
    <source>
        <dbReference type="Proteomes" id="UP000028878"/>
    </source>
</evidence>
<gene>
    <name evidence="2" type="ORF">BN948_02743</name>
</gene>
<evidence type="ECO:0000313" key="2">
    <source>
        <dbReference type="EMBL" id="CDN88310.1"/>
    </source>
</evidence>
<dbReference type="Pfam" id="PF14355">
    <property type="entry name" value="Abi_C"/>
    <property type="match status" value="1"/>
</dbReference>
<name>A0A1L1PFQ4_HYDIT</name>
<protein>
    <recommendedName>
        <fullName evidence="1">Abortive infection protein-like C-terminal domain-containing protein</fullName>
    </recommendedName>
</protein>
<sequence>MIRFHEGSGSSEIELLDAAFTQAEWTKLRAAAVGLLERRGHFSASEFLSQHPFSLCHGTNGFGDDFCVLYMQAEMDKYVELAEMADDLQMRHNAKRAAEAVGEVSGQYVRFVAMDLLQATGPAAVAPPVLEITSDTVDRALRDAERLLATEGATSGVDRIHTAFHGYLRALVSSANLGHSDTAGVTELFRLIRAQHPSFAVNAAHQAEIDKILRALANVVDTLNPLRNQGSVAHPNADLLAEPEAMLFINSVRCLLHYMNAKTKM</sequence>
<evidence type="ECO:0000259" key="1">
    <source>
        <dbReference type="Pfam" id="PF14355"/>
    </source>
</evidence>
<dbReference type="RefSeq" id="WP_009516135.1">
    <property type="nucleotide sequence ID" value="NZ_CCAE010000021.1"/>
</dbReference>
<reference evidence="3" key="1">
    <citation type="submission" date="2014-02" db="EMBL/GenBank/DDBJ databases">
        <authorList>
            <person name="Gan H."/>
        </authorList>
    </citation>
    <scope>NUCLEOTIDE SEQUENCE [LARGE SCALE GENOMIC DNA]</scope>
    <source>
        <strain evidence="3">S1</strain>
    </source>
</reference>
<keyword evidence="3" id="KW-1185">Reference proteome</keyword>
<feature type="domain" description="Abortive infection protein-like C-terminal" evidence="1">
    <location>
        <begin position="191"/>
        <end position="259"/>
    </location>
</feature>
<dbReference type="Proteomes" id="UP000028878">
    <property type="component" value="Unassembled WGS sequence"/>
</dbReference>